<proteinExistence type="predicted"/>
<dbReference type="InterPro" id="IPR001810">
    <property type="entry name" value="F-box_dom"/>
</dbReference>
<evidence type="ECO:0000313" key="2">
    <source>
        <dbReference type="EMBL" id="PNR34793.1"/>
    </source>
</evidence>
<dbReference type="PaxDb" id="3218-PP1S17_150V6.1"/>
<dbReference type="SUPFAM" id="SSF117281">
    <property type="entry name" value="Kelch motif"/>
    <property type="match status" value="1"/>
</dbReference>
<organism evidence="2">
    <name type="scientific">Physcomitrium patens</name>
    <name type="common">Spreading-leaved earth moss</name>
    <name type="synonym">Physcomitrella patens</name>
    <dbReference type="NCBI Taxonomy" id="3218"/>
    <lineage>
        <taxon>Eukaryota</taxon>
        <taxon>Viridiplantae</taxon>
        <taxon>Streptophyta</taxon>
        <taxon>Embryophyta</taxon>
        <taxon>Bryophyta</taxon>
        <taxon>Bryophytina</taxon>
        <taxon>Bryopsida</taxon>
        <taxon>Funariidae</taxon>
        <taxon>Funariales</taxon>
        <taxon>Funariaceae</taxon>
        <taxon>Physcomitrium</taxon>
    </lineage>
</organism>
<gene>
    <name evidence="3" type="primary">LOC112295389</name>
    <name evidence="2" type="ORF">PHYPA_022691</name>
</gene>
<reference evidence="2 4" key="2">
    <citation type="journal article" date="2018" name="Plant J.">
        <title>The Physcomitrella patens chromosome-scale assembly reveals moss genome structure and evolution.</title>
        <authorList>
            <person name="Lang D."/>
            <person name="Ullrich K.K."/>
            <person name="Murat F."/>
            <person name="Fuchs J."/>
            <person name="Jenkins J."/>
            <person name="Haas F.B."/>
            <person name="Piednoel M."/>
            <person name="Gundlach H."/>
            <person name="Van Bel M."/>
            <person name="Meyberg R."/>
            <person name="Vives C."/>
            <person name="Morata J."/>
            <person name="Symeonidi A."/>
            <person name="Hiss M."/>
            <person name="Muchero W."/>
            <person name="Kamisugi Y."/>
            <person name="Saleh O."/>
            <person name="Blanc G."/>
            <person name="Decker E.L."/>
            <person name="van Gessel N."/>
            <person name="Grimwood J."/>
            <person name="Hayes R.D."/>
            <person name="Graham S.W."/>
            <person name="Gunter L.E."/>
            <person name="McDaniel S.F."/>
            <person name="Hoernstein S.N.W."/>
            <person name="Larsson A."/>
            <person name="Li F.W."/>
            <person name="Perroud P.F."/>
            <person name="Phillips J."/>
            <person name="Ranjan P."/>
            <person name="Rokshar D.S."/>
            <person name="Rothfels C.J."/>
            <person name="Schneider L."/>
            <person name="Shu S."/>
            <person name="Stevenson D.W."/>
            <person name="Thummler F."/>
            <person name="Tillich M."/>
            <person name="Villarreal Aguilar J.C."/>
            <person name="Widiez T."/>
            <person name="Wong G.K."/>
            <person name="Wymore A."/>
            <person name="Zhang Y."/>
            <person name="Zimmer A.D."/>
            <person name="Quatrano R.S."/>
            <person name="Mayer K.F.X."/>
            <person name="Goodstein D."/>
            <person name="Casacuberta J.M."/>
            <person name="Vandepoele K."/>
            <person name="Reski R."/>
            <person name="Cuming A.C."/>
            <person name="Tuskan G.A."/>
            <person name="Maumus F."/>
            <person name="Salse J."/>
            <person name="Schmutz J."/>
            <person name="Rensing S.A."/>
        </authorList>
    </citation>
    <scope>NUCLEOTIDE SEQUENCE [LARGE SCALE GENOMIC DNA]</scope>
    <source>
        <strain evidence="3 4">cv. Gransden 2004</strain>
    </source>
</reference>
<dbReference type="InterPro" id="IPR015915">
    <property type="entry name" value="Kelch-typ_b-propeller"/>
</dbReference>
<name>A0A2K1IZT4_PHYPA</name>
<dbReference type="OrthoDB" id="1867629at2759"/>
<dbReference type="InterPro" id="IPR050796">
    <property type="entry name" value="SCF_F-box_component"/>
</dbReference>
<protein>
    <recommendedName>
        <fullName evidence="1">F-box domain-containing protein</fullName>
    </recommendedName>
</protein>
<dbReference type="EMBL" id="ABEU02000018">
    <property type="protein sequence ID" value="PNR34793.1"/>
    <property type="molecule type" value="Genomic_DNA"/>
</dbReference>
<accession>A0A2K1IZT4</accession>
<dbReference type="EnsemblPlants" id="Pp3c18_3830V3.2">
    <property type="protein sequence ID" value="Pp3c18_3830V3.2"/>
    <property type="gene ID" value="Pp3c18_3830"/>
</dbReference>
<dbReference type="Gene3D" id="2.120.10.80">
    <property type="entry name" value="Kelch-type beta propeller"/>
    <property type="match status" value="1"/>
</dbReference>
<dbReference type="Pfam" id="PF00646">
    <property type="entry name" value="F-box"/>
    <property type="match status" value="1"/>
</dbReference>
<dbReference type="GO" id="GO:0031146">
    <property type="term" value="P:SCF-dependent proteasomal ubiquitin-dependent protein catabolic process"/>
    <property type="evidence" value="ECO:0000318"/>
    <property type="project" value="GO_Central"/>
</dbReference>
<dbReference type="AlphaFoldDB" id="A0A2K1IZT4"/>
<dbReference type="InterPro" id="IPR036047">
    <property type="entry name" value="F-box-like_dom_sf"/>
</dbReference>
<dbReference type="Proteomes" id="UP000006727">
    <property type="component" value="Chromosome 18"/>
</dbReference>
<reference evidence="2 4" key="1">
    <citation type="journal article" date="2008" name="Science">
        <title>The Physcomitrella genome reveals evolutionary insights into the conquest of land by plants.</title>
        <authorList>
            <person name="Rensing S."/>
            <person name="Lang D."/>
            <person name="Zimmer A."/>
            <person name="Terry A."/>
            <person name="Salamov A."/>
            <person name="Shapiro H."/>
            <person name="Nishiyama T."/>
            <person name="Perroud P.-F."/>
            <person name="Lindquist E."/>
            <person name="Kamisugi Y."/>
            <person name="Tanahashi T."/>
            <person name="Sakakibara K."/>
            <person name="Fujita T."/>
            <person name="Oishi K."/>
            <person name="Shin-I T."/>
            <person name="Kuroki Y."/>
            <person name="Toyoda A."/>
            <person name="Suzuki Y."/>
            <person name="Hashimoto A."/>
            <person name="Yamaguchi K."/>
            <person name="Sugano A."/>
            <person name="Kohara Y."/>
            <person name="Fujiyama A."/>
            <person name="Anterola A."/>
            <person name="Aoki S."/>
            <person name="Ashton N."/>
            <person name="Barbazuk W.B."/>
            <person name="Barker E."/>
            <person name="Bennetzen J."/>
            <person name="Bezanilla M."/>
            <person name="Blankenship R."/>
            <person name="Cho S.H."/>
            <person name="Dutcher S."/>
            <person name="Estelle M."/>
            <person name="Fawcett J.A."/>
            <person name="Gundlach H."/>
            <person name="Hanada K."/>
            <person name="Heyl A."/>
            <person name="Hicks K.A."/>
            <person name="Hugh J."/>
            <person name="Lohr M."/>
            <person name="Mayer K."/>
            <person name="Melkozernov A."/>
            <person name="Murata T."/>
            <person name="Nelson D."/>
            <person name="Pils B."/>
            <person name="Prigge M."/>
            <person name="Reiss B."/>
            <person name="Renner T."/>
            <person name="Rombauts S."/>
            <person name="Rushton P."/>
            <person name="Sanderfoot A."/>
            <person name="Schween G."/>
            <person name="Shiu S.-H."/>
            <person name="Stueber K."/>
            <person name="Theodoulou F.L."/>
            <person name="Tu H."/>
            <person name="Van de Peer Y."/>
            <person name="Verrier P.J."/>
            <person name="Waters E."/>
            <person name="Wood A."/>
            <person name="Yang L."/>
            <person name="Cove D."/>
            <person name="Cuming A."/>
            <person name="Hasebe M."/>
            <person name="Lucas S."/>
            <person name="Mishler D.B."/>
            <person name="Reski R."/>
            <person name="Grigoriev I."/>
            <person name="Quatrano R.S."/>
            <person name="Boore J.L."/>
        </authorList>
    </citation>
    <scope>NUCLEOTIDE SEQUENCE [LARGE SCALE GENOMIC DNA]</scope>
    <source>
        <strain evidence="3 4">cv. Gransden 2004</strain>
    </source>
</reference>
<keyword evidence="4" id="KW-1185">Reference proteome</keyword>
<dbReference type="KEGG" id="ppp:112295389"/>
<dbReference type="RefSeq" id="XP_024402672.1">
    <property type="nucleotide sequence ID" value="XM_024546904.2"/>
</dbReference>
<dbReference type="GO" id="GO:0004842">
    <property type="term" value="F:ubiquitin-protein transferase activity"/>
    <property type="evidence" value="ECO:0000318"/>
    <property type="project" value="GO_Central"/>
</dbReference>
<dbReference type="Gramene" id="Pp3c18_3830V3.2">
    <property type="protein sequence ID" value="Pp3c18_3830V3.2"/>
    <property type="gene ID" value="Pp3c18_3830"/>
</dbReference>
<dbReference type="Gramene" id="Pp3c18_3830V3.4">
    <property type="protein sequence ID" value="Pp3c18_3830V3.4"/>
    <property type="gene ID" value="Pp3c18_3830"/>
</dbReference>
<reference evidence="3" key="3">
    <citation type="submission" date="2020-12" db="UniProtKB">
        <authorList>
            <consortium name="EnsemblPlants"/>
        </authorList>
    </citation>
    <scope>IDENTIFICATION</scope>
</reference>
<dbReference type="GeneID" id="112295389"/>
<evidence type="ECO:0000259" key="1">
    <source>
        <dbReference type="Pfam" id="PF00646"/>
    </source>
</evidence>
<sequence>MTVSMELASWKQLPSDLQVFTLAKLPLRQLVSSRCVSKEWLSFATDENTLAFSRSSITPLMAEPMLAMGYDGKESLEWATYNCESNQWSIMPPFPDIVLEAASSGEKIDYCSAGGLLFFMLSSYHNYTETKCLVYNPLTKRSRELPVFRREWVVGAFSHPIVDTQADTYKFVMGDQEHWACYSSTSGVWDEGSIDAVGCLASANRGVQCKNLLFFVAPTMRGKSDLATYNPEKNVWLTTFDYERAVEVGYHLNNRGYSENNRIFEWDESLFLLTTLDGRFCELDLVTKDWNLRFEMPRRLLGEFEKIQNCIASGNRLFVVGSAKSPRYTSLILLYLKDQNSWRKLKPCPLTSSLSFYRNTLTDPFFANTGALILICILVHAFCELVDFVSYDALQSHATELRAGIKTLALDVQRLNAEVMI</sequence>
<dbReference type="PANTHER" id="PTHR31672">
    <property type="entry name" value="BNACNNG10540D PROTEIN"/>
    <property type="match status" value="1"/>
</dbReference>
<dbReference type="RefSeq" id="XP_024402673.1">
    <property type="nucleotide sequence ID" value="XM_024546905.2"/>
</dbReference>
<evidence type="ECO:0000313" key="4">
    <source>
        <dbReference type="Proteomes" id="UP000006727"/>
    </source>
</evidence>
<dbReference type="SUPFAM" id="SSF81383">
    <property type="entry name" value="F-box domain"/>
    <property type="match status" value="1"/>
</dbReference>
<feature type="domain" description="F-box" evidence="1">
    <location>
        <begin position="10"/>
        <end position="48"/>
    </location>
</feature>
<dbReference type="EnsemblPlants" id="Pp3c18_3830V3.1">
    <property type="protein sequence ID" value="Pp3c18_3830V3.1"/>
    <property type="gene ID" value="Pp3c18_3830"/>
</dbReference>
<dbReference type="Gramene" id="Pp3c18_3830V3.1">
    <property type="protein sequence ID" value="Pp3c18_3830V3.1"/>
    <property type="gene ID" value="Pp3c18_3830"/>
</dbReference>
<dbReference type="EnsemblPlants" id="Pp3c18_3830V3.4">
    <property type="protein sequence ID" value="Pp3c18_3830V3.4"/>
    <property type="gene ID" value="Pp3c18_3830"/>
</dbReference>
<evidence type="ECO:0000313" key="3">
    <source>
        <dbReference type="EnsemblPlants" id="Pp3c18_3830V3.1"/>
    </source>
</evidence>
<dbReference type="PANTHER" id="PTHR31672:SF2">
    <property type="entry name" value="F-BOX DOMAIN-CONTAINING PROTEIN"/>
    <property type="match status" value="1"/>
</dbReference>